<keyword evidence="3" id="KW-0863">Zinc-finger</keyword>
<dbReference type="EMBL" id="JAEHOE010000032">
    <property type="protein sequence ID" value="KAG2494308.1"/>
    <property type="molecule type" value="Genomic_DNA"/>
</dbReference>
<evidence type="ECO:0000256" key="1">
    <source>
        <dbReference type="ARBA" id="ARBA00004123"/>
    </source>
</evidence>
<comment type="caution">
    <text evidence="12">The sequence shown here is derived from an EMBL/GenBank/DDBJ whole genome shotgun (WGS) entry which is preliminary data.</text>
</comment>
<feature type="region of interest" description="Disordered" evidence="11">
    <location>
        <begin position="72"/>
        <end position="146"/>
    </location>
</feature>
<dbReference type="Pfam" id="PF08209">
    <property type="entry name" value="Sgf11"/>
    <property type="match status" value="1"/>
</dbReference>
<proteinExistence type="inferred from homology"/>
<dbReference type="Gene3D" id="3.30.160.60">
    <property type="entry name" value="Classic Zinc Finger"/>
    <property type="match status" value="1"/>
</dbReference>
<feature type="compositionally biased region" description="Gly residues" evidence="11">
    <location>
        <begin position="100"/>
        <end position="115"/>
    </location>
</feature>
<keyword evidence="6" id="KW-0805">Transcription regulation</keyword>
<organism evidence="12 13">
    <name type="scientific">Edaphochlamys debaryana</name>
    <dbReference type="NCBI Taxonomy" id="47281"/>
    <lineage>
        <taxon>Eukaryota</taxon>
        <taxon>Viridiplantae</taxon>
        <taxon>Chlorophyta</taxon>
        <taxon>core chlorophytes</taxon>
        <taxon>Chlorophyceae</taxon>
        <taxon>CS clade</taxon>
        <taxon>Chlamydomonadales</taxon>
        <taxon>Chlamydomonadales incertae sedis</taxon>
        <taxon>Edaphochlamys</taxon>
    </lineage>
</organism>
<evidence type="ECO:0000256" key="2">
    <source>
        <dbReference type="ARBA" id="ARBA00022723"/>
    </source>
</evidence>
<feature type="compositionally biased region" description="Gly residues" evidence="11">
    <location>
        <begin position="128"/>
        <end position="138"/>
    </location>
</feature>
<comment type="subcellular location">
    <subcellularLocation>
        <location evidence="1 10">Nucleus</location>
    </subcellularLocation>
</comment>
<dbReference type="PANTHER" id="PTHR47674">
    <property type="entry name" value="SAGA-ASSOCIATED FACTOR 11"/>
    <property type="match status" value="1"/>
</dbReference>
<dbReference type="GO" id="GO:0071819">
    <property type="term" value="C:DUBm complex"/>
    <property type="evidence" value="ECO:0007669"/>
    <property type="project" value="UniProtKB-ARBA"/>
</dbReference>
<evidence type="ECO:0000313" key="13">
    <source>
        <dbReference type="Proteomes" id="UP000612055"/>
    </source>
</evidence>
<evidence type="ECO:0000313" key="12">
    <source>
        <dbReference type="EMBL" id="KAG2494308.1"/>
    </source>
</evidence>
<keyword evidence="7 10" id="KW-0010">Activator</keyword>
<evidence type="ECO:0000256" key="11">
    <source>
        <dbReference type="SAM" id="MobiDB-lite"/>
    </source>
</evidence>
<sequence length="196" mass="19906">MSQRPPAVASRPPAPTEEDTLRRQLAIVQQFRSLLQNERSIAAQSVAAFSELLDDCILDAVLEVHREARTGTLALPPSAPPAPPRDTASPTSADGASAAAGGGLETGRTSPGGGARTATPPPAAAGGLPPGRAGGSGRGPVDIFGQSHPAKATDVVTCRNCGRQVQAGSFAPHLEKCMGKGRAAARAASRRLQGHT</sequence>
<feature type="compositionally biased region" description="Low complexity" evidence="11">
    <location>
        <begin position="85"/>
        <end position="99"/>
    </location>
</feature>
<keyword evidence="13" id="KW-1185">Reference proteome</keyword>
<evidence type="ECO:0000256" key="6">
    <source>
        <dbReference type="ARBA" id="ARBA00023015"/>
    </source>
</evidence>
<dbReference type="AlphaFoldDB" id="A0A836C0B3"/>
<dbReference type="PANTHER" id="PTHR47674:SF3">
    <property type="entry name" value="SAGA-ASSOCIATED FACTOR 11"/>
    <property type="match status" value="1"/>
</dbReference>
<protein>
    <recommendedName>
        <fullName evidence="10">SAGA-associated factor 11</fullName>
    </recommendedName>
</protein>
<evidence type="ECO:0000256" key="5">
    <source>
        <dbReference type="ARBA" id="ARBA00022853"/>
    </source>
</evidence>
<keyword evidence="8" id="KW-0804">Transcription</keyword>
<feature type="compositionally biased region" description="Low complexity" evidence="11">
    <location>
        <begin position="1"/>
        <end position="11"/>
    </location>
</feature>
<keyword evidence="9" id="KW-0539">Nucleus</keyword>
<dbReference type="Proteomes" id="UP000612055">
    <property type="component" value="Unassembled WGS sequence"/>
</dbReference>
<evidence type="ECO:0000256" key="7">
    <source>
        <dbReference type="ARBA" id="ARBA00023159"/>
    </source>
</evidence>
<keyword evidence="4" id="KW-0862">Zinc</keyword>
<evidence type="ECO:0000256" key="9">
    <source>
        <dbReference type="ARBA" id="ARBA00023242"/>
    </source>
</evidence>
<keyword evidence="5" id="KW-0156">Chromatin regulator</keyword>
<evidence type="ECO:0000256" key="4">
    <source>
        <dbReference type="ARBA" id="ARBA00022833"/>
    </source>
</evidence>
<dbReference type="InterPro" id="IPR013246">
    <property type="entry name" value="SAGA_su_Sgf11"/>
</dbReference>
<accession>A0A836C0B3</accession>
<evidence type="ECO:0000256" key="8">
    <source>
        <dbReference type="ARBA" id="ARBA00023163"/>
    </source>
</evidence>
<evidence type="ECO:0000256" key="3">
    <source>
        <dbReference type="ARBA" id="ARBA00022771"/>
    </source>
</evidence>
<dbReference type="GO" id="GO:0070461">
    <property type="term" value="C:SAGA-type complex"/>
    <property type="evidence" value="ECO:0007669"/>
    <property type="project" value="UniProtKB-ARBA"/>
</dbReference>
<dbReference type="GO" id="GO:0008270">
    <property type="term" value="F:zinc ion binding"/>
    <property type="evidence" value="ECO:0007669"/>
    <property type="project" value="UniProtKB-KW"/>
</dbReference>
<comment type="similarity">
    <text evidence="10">Belongs to the SGF11 family.</text>
</comment>
<reference evidence="12" key="1">
    <citation type="journal article" date="2020" name="bioRxiv">
        <title>Comparative genomics of Chlamydomonas.</title>
        <authorList>
            <person name="Craig R.J."/>
            <person name="Hasan A.R."/>
            <person name="Ness R.W."/>
            <person name="Keightley P.D."/>
        </authorList>
    </citation>
    <scope>NUCLEOTIDE SEQUENCE</scope>
    <source>
        <strain evidence="12">CCAP 11/70</strain>
    </source>
</reference>
<gene>
    <name evidence="12" type="ORF">HYH03_007661</name>
</gene>
<dbReference type="FunFam" id="3.30.160.60:FF:000118">
    <property type="entry name" value="Ataxin-7-like protein 3"/>
    <property type="match status" value="1"/>
</dbReference>
<name>A0A836C0B3_9CHLO</name>
<dbReference type="OrthoDB" id="21557at2759"/>
<feature type="region of interest" description="Disordered" evidence="11">
    <location>
        <begin position="1"/>
        <end position="20"/>
    </location>
</feature>
<dbReference type="GO" id="GO:0006325">
    <property type="term" value="P:chromatin organization"/>
    <property type="evidence" value="ECO:0007669"/>
    <property type="project" value="UniProtKB-KW"/>
</dbReference>
<evidence type="ECO:0000256" key="10">
    <source>
        <dbReference type="RuleBase" id="RU261113"/>
    </source>
</evidence>
<keyword evidence="2" id="KW-0479">Metal-binding</keyword>